<dbReference type="AlphaFoldDB" id="X1E162"/>
<accession>X1E162</accession>
<gene>
    <name evidence="1" type="ORF">S01H4_41858</name>
</gene>
<organism evidence="1">
    <name type="scientific">marine sediment metagenome</name>
    <dbReference type="NCBI Taxonomy" id="412755"/>
    <lineage>
        <taxon>unclassified sequences</taxon>
        <taxon>metagenomes</taxon>
        <taxon>ecological metagenomes</taxon>
    </lineage>
</organism>
<protein>
    <submittedName>
        <fullName evidence="1">Uncharacterized protein</fullName>
    </submittedName>
</protein>
<name>X1E162_9ZZZZ</name>
<sequence>MAPISNNDAISVKNKPKKISLINQIKDPINIVGITFCKNTVRLESVRIYLETIFNNHKNLLN</sequence>
<proteinExistence type="predicted"/>
<reference evidence="1" key="1">
    <citation type="journal article" date="2014" name="Front. Microbiol.">
        <title>High frequency of phylogenetically diverse reductive dehalogenase-homologous genes in deep subseafloor sedimentary metagenomes.</title>
        <authorList>
            <person name="Kawai M."/>
            <person name="Futagami T."/>
            <person name="Toyoda A."/>
            <person name="Takaki Y."/>
            <person name="Nishi S."/>
            <person name="Hori S."/>
            <person name="Arai W."/>
            <person name="Tsubouchi T."/>
            <person name="Morono Y."/>
            <person name="Uchiyama I."/>
            <person name="Ito T."/>
            <person name="Fujiyama A."/>
            <person name="Inagaki F."/>
            <person name="Takami H."/>
        </authorList>
    </citation>
    <scope>NUCLEOTIDE SEQUENCE</scope>
    <source>
        <strain evidence="1">Expedition CK06-06</strain>
    </source>
</reference>
<evidence type="ECO:0000313" key="1">
    <source>
        <dbReference type="EMBL" id="GAH02408.1"/>
    </source>
</evidence>
<dbReference type="EMBL" id="BART01022923">
    <property type="protein sequence ID" value="GAH02408.1"/>
    <property type="molecule type" value="Genomic_DNA"/>
</dbReference>
<comment type="caution">
    <text evidence="1">The sequence shown here is derived from an EMBL/GenBank/DDBJ whole genome shotgun (WGS) entry which is preliminary data.</text>
</comment>